<proteinExistence type="predicted"/>
<accession>A0AAN9Y036</accession>
<keyword evidence="3" id="KW-1185">Reference proteome</keyword>
<organism evidence="2 3">
    <name type="scientific">Parthenolecanium corni</name>
    <dbReference type="NCBI Taxonomy" id="536013"/>
    <lineage>
        <taxon>Eukaryota</taxon>
        <taxon>Metazoa</taxon>
        <taxon>Ecdysozoa</taxon>
        <taxon>Arthropoda</taxon>
        <taxon>Hexapoda</taxon>
        <taxon>Insecta</taxon>
        <taxon>Pterygota</taxon>
        <taxon>Neoptera</taxon>
        <taxon>Paraneoptera</taxon>
        <taxon>Hemiptera</taxon>
        <taxon>Sternorrhyncha</taxon>
        <taxon>Coccoidea</taxon>
        <taxon>Coccidae</taxon>
        <taxon>Parthenolecanium</taxon>
    </lineage>
</organism>
<dbReference type="Proteomes" id="UP001367676">
    <property type="component" value="Unassembled WGS sequence"/>
</dbReference>
<feature type="signal peptide" evidence="1">
    <location>
        <begin position="1"/>
        <end position="23"/>
    </location>
</feature>
<dbReference type="AlphaFoldDB" id="A0AAN9Y036"/>
<feature type="chain" id="PRO_5042859538" evidence="1">
    <location>
        <begin position="24"/>
        <end position="98"/>
    </location>
</feature>
<evidence type="ECO:0000313" key="3">
    <source>
        <dbReference type="Proteomes" id="UP001367676"/>
    </source>
</evidence>
<name>A0AAN9Y036_9HEMI</name>
<evidence type="ECO:0000313" key="2">
    <source>
        <dbReference type="EMBL" id="KAK7575733.1"/>
    </source>
</evidence>
<gene>
    <name evidence="2" type="ORF">V9T40_012019</name>
</gene>
<sequence>MIPHEITLLFLCACVALISAAAANNSPTPKDKRDKRQLLPFGYGGYGYPYYGSYPYASYPYGYGSPYTTYSTYGAYASPFAYPGVAAPIVTAPFGYFR</sequence>
<dbReference type="EMBL" id="JBBCAQ010000036">
    <property type="protein sequence ID" value="KAK7575733.1"/>
    <property type="molecule type" value="Genomic_DNA"/>
</dbReference>
<evidence type="ECO:0000256" key="1">
    <source>
        <dbReference type="SAM" id="SignalP"/>
    </source>
</evidence>
<protein>
    <submittedName>
        <fullName evidence="2">Uncharacterized protein</fullName>
    </submittedName>
</protein>
<reference evidence="2 3" key="1">
    <citation type="submission" date="2024-03" db="EMBL/GenBank/DDBJ databases">
        <title>Adaptation during the transition from Ophiocordyceps entomopathogen to insect associate is accompanied by gene loss and intensified selection.</title>
        <authorList>
            <person name="Ward C.M."/>
            <person name="Onetto C.A."/>
            <person name="Borneman A.R."/>
        </authorList>
    </citation>
    <scope>NUCLEOTIDE SEQUENCE [LARGE SCALE GENOMIC DNA]</scope>
    <source>
        <strain evidence="2">AWRI1</strain>
        <tissue evidence="2">Single Adult Female</tissue>
    </source>
</reference>
<comment type="caution">
    <text evidence="2">The sequence shown here is derived from an EMBL/GenBank/DDBJ whole genome shotgun (WGS) entry which is preliminary data.</text>
</comment>
<keyword evidence="1" id="KW-0732">Signal</keyword>